<dbReference type="Gene3D" id="3.40.50.720">
    <property type="entry name" value="NAD(P)-binding Rossmann-like Domain"/>
    <property type="match status" value="1"/>
</dbReference>
<dbReference type="PROSITE" id="PS00067">
    <property type="entry name" value="3HCDH"/>
    <property type="match status" value="1"/>
</dbReference>
<dbReference type="SUPFAM" id="SSF51735">
    <property type="entry name" value="NAD(P)-binding Rossmann-fold domains"/>
    <property type="match status" value="1"/>
</dbReference>
<dbReference type="InterPro" id="IPR008927">
    <property type="entry name" value="6-PGluconate_DH-like_C_sf"/>
</dbReference>
<evidence type="ECO:0000259" key="4">
    <source>
        <dbReference type="Pfam" id="PF00725"/>
    </source>
</evidence>
<dbReference type="RefSeq" id="WP_055747295.1">
    <property type="nucleotide sequence ID" value="NZ_LJJB01000013.1"/>
</dbReference>
<comment type="similarity">
    <text evidence="2">Belongs to the 3-hydroxyacyl-CoA dehydrogenase family.</text>
</comment>
<evidence type="ECO:0000259" key="5">
    <source>
        <dbReference type="Pfam" id="PF02737"/>
    </source>
</evidence>
<evidence type="ECO:0000313" key="7">
    <source>
        <dbReference type="Proteomes" id="UP000051063"/>
    </source>
</evidence>
<accession>A0ABR5N2M0</accession>
<dbReference type="Pfam" id="PF02737">
    <property type="entry name" value="3HCDH_N"/>
    <property type="match status" value="1"/>
</dbReference>
<evidence type="ECO:0000256" key="3">
    <source>
        <dbReference type="ARBA" id="ARBA00023002"/>
    </source>
</evidence>
<evidence type="ECO:0000256" key="1">
    <source>
        <dbReference type="ARBA" id="ARBA00005086"/>
    </source>
</evidence>
<dbReference type="Gene3D" id="1.10.1040.10">
    <property type="entry name" value="N-(1-d-carboxylethyl)-l-norvaline Dehydrogenase, domain 2"/>
    <property type="match status" value="1"/>
</dbReference>
<dbReference type="Proteomes" id="UP000051063">
    <property type="component" value="Unassembled WGS sequence"/>
</dbReference>
<comment type="pathway">
    <text evidence="1">Lipid metabolism; butanoate metabolism.</text>
</comment>
<reference evidence="6 7" key="1">
    <citation type="submission" date="2015-09" db="EMBL/GenBank/DDBJ databases">
        <title>Genome sequencing project for genomic taxonomy and phylogenomics of Bacillus-like bacteria.</title>
        <authorList>
            <person name="Liu B."/>
            <person name="Wang J."/>
            <person name="Zhu Y."/>
            <person name="Liu G."/>
            <person name="Chen Q."/>
            <person name="Chen Z."/>
            <person name="Lan J."/>
            <person name="Che J."/>
            <person name="Ge C."/>
            <person name="Shi H."/>
            <person name="Pan Z."/>
            <person name="Liu X."/>
        </authorList>
    </citation>
    <scope>NUCLEOTIDE SEQUENCE [LARGE SCALE GENOMIC DNA]</scope>
    <source>
        <strain evidence="6 7">DSM 8552</strain>
    </source>
</reference>
<dbReference type="SUPFAM" id="SSF48179">
    <property type="entry name" value="6-phosphogluconate dehydrogenase C-terminal domain-like"/>
    <property type="match status" value="1"/>
</dbReference>
<dbReference type="InterPro" id="IPR006176">
    <property type="entry name" value="3-OHacyl-CoA_DH_NAD-bd"/>
</dbReference>
<sequence>MANHVAVIGSGVMGHGIAQEYALAGYTVSLYDLKEEFLSKAKHSVENSLSLLVTEQVITEQAMQDALERIVLTTDLQAAVAEADVITEAIPEVIEMKWDLFEKLEHLAKEDAIIASNTSTFSIARLIEKAKTPHRIIITHFFNPAQLVPLVEVVRHESTSDEVVSAVMDLMVKIGKSPVLLKKDVPGFIANRLQAALMREAFSLLKEGVADAREIDTVMKDGIGFRWAFVGPIETADFGGLDTWKRVIENLAPVLDASQKAPALIEELVEKGELGTKTGSGIYSYADTSVEEKLKERDEHFIRLVKMKRG</sequence>
<dbReference type="EMBL" id="LJJB01000013">
    <property type="protein sequence ID" value="KQL44706.1"/>
    <property type="molecule type" value="Genomic_DNA"/>
</dbReference>
<dbReference type="PANTHER" id="PTHR48075">
    <property type="entry name" value="3-HYDROXYACYL-COA DEHYDROGENASE FAMILY PROTEIN"/>
    <property type="match status" value="1"/>
</dbReference>
<dbReference type="PANTHER" id="PTHR48075:SF5">
    <property type="entry name" value="3-HYDROXYBUTYRYL-COA DEHYDROGENASE"/>
    <property type="match status" value="1"/>
</dbReference>
<proteinExistence type="inferred from homology"/>
<comment type="caution">
    <text evidence="6">The sequence shown here is derived from an EMBL/GenBank/DDBJ whole genome shotgun (WGS) entry which is preliminary data.</text>
</comment>
<dbReference type="InterPro" id="IPR006108">
    <property type="entry name" value="3HC_DH_C"/>
</dbReference>
<evidence type="ECO:0000313" key="6">
    <source>
        <dbReference type="EMBL" id="KQL44706.1"/>
    </source>
</evidence>
<evidence type="ECO:0000256" key="2">
    <source>
        <dbReference type="ARBA" id="ARBA00009463"/>
    </source>
</evidence>
<dbReference type="InterPro" id="IPR022694">
    <property type="entry name" value="3-OHacyl-CoA_DH"/>
</dbReference>
<feature type="domain" description="3-hydroxyacyl-CoA dehydrogenase C-terminal" evidence="4">
    <location>
        <begin position="187"/>
        <end position="285"/>
    </location>
</feature>
<dbReference type="Pfam" id="PF00725">
    <property type="entry name" value="3HCDH"/>
    <property type="match status" value="1"/>
</dbReference>
<keyword evidence="3" id="KW-0560">Oxidoreductase</keyword>
<dbReference type="InterPro" id="IPR036291">
    <property type="entry name" value="NAD(P)-bd_dom_sf"/>
</dbReference>
<organism evidence="6 7">
    <name type="scientific">Brevibacillus choshinensis</name>
    <dbReference type="NCBI Taxonomy" id="54911"/>
    <lineage>
        <taxon>Bacteria</taxon>
        <taxon>Bacillati</taxon>
        <taxon>Bacillota</taxon>
        <taxon>Bacilli</taxon>
        <taxon>Bacillales</taxon>
        <taxon>Paenibacillaceae</taxon>
        <taxon>Brevibacillus</taxon>
    </lineage>
</organism>
<dbReference type="PIRSF" id="PIRSF000105">
    <property type="entry name" value="HCDH"/>
    <property type="match status" value="1"/>
</dbReference>
<dbReference type="InterPro" id="IPR013328">
    <property type="entry name" value="6PGD_dom2"/>
</dbReference>
<name>A0ABR5N2M0_BRECH</name>
<feature type="domain" description="3-hydroxyacyl-CoA dehydrogenase NAD binding" evidence="5">
    <location>
        <begin position="4"/>
        <end position="184"/>
    </location>
</feature>
<protein>
    <submittedName>
        <fullName evidence="6">3-hydroxybutyryl-CoA dehydrogenase</fullName>
    </submittedName>
</protein>
<dbReference type="InterPro" id="IPR006180">
    <property type="entry name" value="3-OHacyl-CoA_DH_CS"/>
</dbReference>
<gene>
    <name evidence="6" type="ORF">AN963_25390</name>
</gene>
<keyword evidence="7" id="KW-1185">Reference proteome</keyword>